<organism evidence="1 2">
    <name type="scientific">Bodo saltans</name>
    <name type="common">Flagellated protozoan</name>
    <dbReference type="NCBI Taxonomy" id="75058"/>
    <lineage>
        <taxon>Eukaryota</taxon>
        <taxon>Discoba</taxon>
        <taxon>Euglenozoa</taxon>
        <taxon>Kinetoplastea</taxon>
        <taxon>Metakinetoplastina</taxon>
        <taxon>Eubodonida</taxon>
        <taxon>Bodonidae</taxon>
        <taxon>Bodo</taxon>
    </lineage>
</organism>
<dbReference type="SUPFAM" id="SSF48371">
    <property type="entry name" value="ARM repeat"/>
    <property type="match status" value="1"/>
</dbReference>
<name>A0A0S4IVY4_BODSA</name>
<protein>
    <submittedName>
        <fullName evidence="1">Uncharacterized protein</fullName>
    </submittedName>
</protein>
<dbReference type="Proteomes" id="UP000051952">
    <property type="component" value="Unassembled WGS sequence"/>
</dbReference>
<proteinExistence type="predicted"/>
<sequence>MRRKSFKSLPSSLPSSEIQTILDLWNDCLVESPADALQLRSSAVERACNGFCATLHAKHQPTAIGPGFGLHRALMGFAGVGAARTSAAVEWLCNAMYWSIAHGDHDAPHHYRCTNGALKMYTSSAMSISLVSMAKHCDTAEAVESWCTLLSVLTGRRGVPTKGLFASDMMIDALVCHCATLTTTASAVASWSNALYNIACLVPDTSVFATVTVRDALFGVAAYANTADAVQWLSGAISACYDTEYSKPLFAPQEMRDVIISLSQYANTPNSALWLSSVIHVVSEGQEAVTKKMFATSEMRSALGQLARYSTTPEAVQQLCMAMVRLTVDTDPDVNALFATVDMSEILVGIATAYATTAESLNWTLTAALHLFRGPGVMFNDFFGNNETKDLLLRLLRSELVISQTLCTTEQVLYRLTQSLSGRDNFQTPEVVGALVAMADNVTASTEAADWCSAMSSLATDAAAHKIDVPSAALQESFITVSEFATSSNSVMCLSGAISWTSQCMIISPSDFTNVNMRDLLIRASQFATEADAVTWVSRAISSLTNIVDVSLASVFATEAMRDAFIAMSTHATTPESIEELCKALSNVIGQQDESIKSSFATSNMRDALISMSWDATTSSSVDWLCSAICHLIDDPNQVASKAIFATEEMRDAIVAMSEDVETSEAAKRFAGAIWCITNCRDHSEVVKELFSTSIDIRNSLVAAARMQHNHTLDTMQFVMLAITGLVTSGGQVSQNLFAVSGMSDALVAAASLCCTPEDVEWFADTVKTFVEDSDASVKLMFANADMRDAIITLSSQHPTNALVVESLARTVFYLTDTAISDIFPTAELRDMLVTMAASADSPLAAQWVCAAIYTVIRNFSQPQRMRDALISMAVHASSVTDVAYTVSSVVWALTCDTNASIKRTFLTESMSCAFTKMSESAVSSRAIDRLACAVCGLVEGDDDDDAALSQRFVTGEMKVAFAALLLATETSPDSAQKLKSVL</sequence>
<dbReference type="InterPro" id="IPR016024">
    <property type="entry name" value="ARM-type_fold"/>
</dbReference>
<gene>
    <name evidence="1" type="ORF">BSAL_67685</name>
</gene>
<dbReference type="EMBL" id="CYKH01000457">
    <property type="protein sequence ID" value="CUF94543.1"/>
    <property type="molecule type" value="Genomic_DNA"/>
</dbReference>
<dbReference type="VEuPathDB" id="TriTrypDB:BSAL_61470"/>
<evidence type="ECO:0000313" key="1">
    <source>
        <dbReference type="EMBL" id="CUF94543.1"/>
    </source>
</evidence>
<reference evidence="2" key="1">
    <citation type="submission" date="2015-09" db="EMBL/GenBank/DDBJ databases">
        <authorList>
            <consortium name="Pathogen Informatics"/>
        </authorList>
    </citation>
    <scope>NUCLEOTIDE SEQUENCE [LARGE SCALE GENOMIC DNA]</scope>
    <source>
        <strain evidence="2">Lake Konstanz</strain>
    </source>
</reference>
<accession>A0A0S4IVY4</accession>
<keyword evidence="2" id="KW-1185">Reference proteome</keyword>
<evidence type="ECO:0000313" key="2">
    <source>
        <dbReference type="Proteomes" id="UP000051952"/>
    </source>
</evidence>
<dbReference type="AlphaFoldDB" id="A0A0S4IVY4"/>